<feature type="domain" description="Signal transduction histidine kinase internal region" evidence="2">
    <location>
        <begin position="165"/>
        <end position="243"/>
    </location>
</feature>
<keyword evidence="4" id="KW-1185">Reference proteome</keyword>
<keyword evidence="1" id="KW-1133">Transmembrane helix</keyword>
<dbReference type="EMBL" id="BSOH01000031">
    <property type="protein sequence ID" value="GLR19658.1"/>
    <property type="molecule type" value="Genomic_DNA"/>
</dbReference>
<evidence type="ECO:0000259" key="2">
    <source>
        <dbReference type="Pfam" id="PF06580"/>
    </source>
</evidence>
<evidence type="ECO:0000313" key="4">
    <source>
        <dbReference type="Proteomes" id="UP001156666"/>
    </source>
</evidence>
<dbReference type="Pfam" id="PF06580">
    <property type="entry name" value="His_kinase"/>
    <property type="match status" value="1"/>
</dbReference>
<reference evidence="3" key="2">
    <citation type="submission" date="2023-01" db="EMBL/GenBank/DDBJ databases">
        <title>Draft genome sequence of Portibacter lacus strain NBRC 108769.</title>
        <authorList>
            <person name="Sun Q."/>
            <person name="Mori K."/>
        </authorList>
    </citation>
    <scope>NUCLEOTIDE SEQUENCE</scope>
    <source>
        <strain evidence="3">NBRC 108769</strain>
    </source>
</reference>
<dbReference type="AlphaFoldDB" id="A0AA37SSJ4"/>
<keyword evidence="1" id="KW-0812">Transmembrane</keyword>
<dbReference type="GO" id="GO:0016020">
    <property type="term" value="C:membrane"/>
    <property type="evidence" value="ECO:0007669"/>
    <property type="project" value="InterPro"/>
</dbReference>
<dbReference type="PANTHER" id="PTHR34220:SF7">
    <property type="entry name" value="SENSOR HISTIDINE KINASE YPDA"/>
    <property type="match status" value="1"/>
</dbReference>
<dbReference type="Proteomes" id="UP001156666">
    <property type="component" value="Unassembled WGS sequence"/>
</dbReference>
<dbReference type="RefSeq" id="WP_235295060.1">
    <property type="nucleotide sequence ID" value="NZ_BSOH01000031.1"/>
</dbReference>
<reference evidence="3" key="1">
    <citation type="journal article" date="2014" name="Int. J. Syst. Evol. Microbiol.">
        <title>Complete genome sequence of Corynebacterium casei LMG S-19264T (=DSM 44701T), isolated from a smear-ripened cheese.</title>
        <authorList>
            <consortium name="US DOE Joint Genome Institute (JGI-PGF)"/>
            <person name="Walter F."/>
            <person name="Albersmeier A."/>
            <person name="Kalinowski J."/>
            <person name="Ruckert C."/>
        </authorList>
    </citation>
    <scope>NUCLEOTIDE SEQUENCE</scope>
    <source>
        <strain evidence="3">NBRC 108769</strain>
    </source>
</reference>
<dbReference type="GO" id="GO:0000155">
    <property type="term" value="F:phosphorelay sensor kinase activity"/>
    <property type="evidence" value="ECO:0007669"/>
    <property type="project" value="InterPro"/>
</dbReference>
<evidence type="ECO:0000256" key="1">
    <source>
        <dbReference type="SAM" id="Phobius"/>
    </source>
</evidence>
<comment type="caution">
    <text evidence="3">The sequence shown here is derived from an EMBL/GenBank/DDBJ whole genome shotgun (WGS) entry which is preliminary data.</text>
</comment>
<dbReference type="InterPro" id="IPR010559">
    <property type="entry name" value="Sig_transdc_His_kin_internal"/>
</dbReference>
<dbReference type="InterPro" id="IPR050640">
    <property type="entry name" value="Bact_2-comp_sensor_kinase"/>
</dbReference>
<feature type="transmembrane region" description="Helical" evidence="1">
    <location>
        <begin position="45"/>
        <end position="71"/>
    </location>
</feature>
<feature type="transmembrane region" description="Helical" evidence="1">
    <location>
        <begin position="120"/>
        <end position="141"/>
    </location>
</feature>
<name>A0AA37SSJ4_9BACT</name>
<gene>
    <name evidence="3" type="ORF">GCM10007940_42740</name>
</gene>
<evidence type="ECO:0000313" key="3">
    <source>
        <dbReference type="EMBL" id="GLR19658.1"/>
    </source>
</evidence>
<organism evidence="3 4">
    <name type="scientific">Portibacter lacus</name>
    <dbReference type="NCBI Taxonomy" id="1099794"/>
    <lineage>
        <taxon>Bacteria</taxon>
        <taxon>Pseudomonadati</taxon>
        <taxon>Bacteroidota</taxon>
        <taxon>Saprospiria</taxon>
        <taxon>Saprospirales</taxon>
        <taxon>Haliscomenobacteraceae</taxon>
        <taxon>Portibacter</taxon>
    </lineage>
</organism>
<proteinExistence type="predicted"/>
<keyword evidence="1" id="KW-0472">Membrane</keyword>
<protein>
    <recommendedName>
        <fullName evidence="2">Signal transduction histidine kinase internal region domain-containing protein</fullName>
    </recommendedName>
</protein>
<dbReference type="PANTHER" id="PTHR34220">
    <property type="entry name" value="SENSOR HISTIDINE KINASE YPDA"/>
    <property type="match status" value="1"/>
</dbReference>
<accession>A0AA37SSJ4</accession>
<sequence length="348" mass="39840">MLDSTKLGSKIKIALAITIGMVLMMFIAIFLVGSKEFLEVVQPKIHIIFFKLFAGITIFSAIASYTISLLNKYSFERDSWKRWAIELLVLIFTVTVISVLKSKFQPDHHVNSIFDTNNTITAFAMFNISMGVLIFMVYEIWTVLEDNQKLTISLASSEKDKLALQLSSLQQKLNPHFLFNSLNVLSELMYEDTEKANEFINQFSKVYRYVLDINDQSFVSLKKEVEFLESYLFLQKIRFGDKLIVNIDLSPKVLNTYAPPLAFQLLLENAIKHNQATKKSPLVVNITNDEKYLIVKNNIQLRDDVNNSTGVGHSNLKSTYSFFSGLQPQFIQSENEYIAMLPILEKLP</sequence>
<feature type="transmembrane region" description="Helical" evidence="1">
    <location>
        <begin position="12"/>
        <end position="33"/>
    </location>
</feature>
<feature type="transmembrane region" description="Helical" evidence="1">
    <location>
        <begin position="83"/>
        <end position="100"/>
    </location>
</feature>